<organism evidence="2 3">
    <name type="scientific">Podospora aff. communis PSN243</name>
    <dbReference type="NCBI Taxonomy" id="3040156"/>
    <lineage>
        <taxon>Eukaryota</taxon>
        <taxon>Fungi</taxon>
        <taxon>Dikarya</taxon>
        <taxon>Ascomycota</taxon>
        <taxon>Pezizomycotina</taxon>
        <taxon>Sordariomycetes</taxon>
        <taxon>Sordariomycetidae</taxon>
        <taxon>Sordariales</taxon>
        <taxon>Podosporaceae</taxon>
        <taxon>Podospora</taxon>
    </lineage>
</organism>
<gene>
    <name evidence="2" type="ORF">QBC34DRAFT_314276</name>
</gene>
<reference evidence="2" key="2">
    <citation type="submission" date="2023-05" db="EMBL/GenBank/DDBJ databases">
        <authorList>
            <consortium name="Lawrence Berkeley National Laboratory"/>
            <person name="Steindorff A."/>
            <person name="Hensen N."/>
            <person name="Bonometti L."/>
            <person name="Westerberg I."/>
            <person name="Brannstrom I.O."/>
            <person name="Guillou S."/>
            <person name="Cros-Aarteil S."/>
            <person name="Calhoun S."/>
            <person name="Haridas S."/>
            <person name="Kuo A."/>
            <person name="Mondo S."/>
            <person name="Pangilinan J."/>
            <person name="Riley R."/>
            <person name="Labutti K."/>
            <person name="Andreopoulos B."/>
            <person name="Lipzen A."/>
            <person name="Chen C."/>
            <person name="Yanf M."/>
            <person name="Daum C."/>
            <person name="Ng V."/>
            <person name="Clum A."/>
            <person name="Ohm R."/>
            <person name="Martin F."/>
            <person name="Silar P."/>
            <person name="Natvig D."/>
            <person name="Lalanne C."/>
            <person name="Gautier V."/>
            <person name="Ament-Velasquez S.L."/>
            <person name="Kruys A."/>
            <person name="Hutchinson M.I."/>
            <person name="Powell A.J."/>
            <person name="Barry K."/>
            <person name="Miller A.N."/>
            <person name="Grigoriev I.V."/>
            <person name="Debuchy R."/>
            <person name="Gladieux P."/>
            <person name="Thoren M.H."/>
            <person name="Johannesson H."/>
        </authorList>
    </citation>
    <scope>NUCLEOTIDE SEQUENCE</scope>
    <source>
        <strain evidence="2">PSN243</strain>
    </source>
</reference>
<accession>A0AAV9G1C2</accession>
<evidence type="ECO:0000313" key="3">
    <source>
        <dbReference type="Proteomes" id="UP001321760"/>
    </source>
</evidence>
<reference evidence="2" key="1">
    <citation type="journal article" date="2023" name="Mol. Phylogenet. Evol.">
        <title>Genome-scale phylogeny and comparative genomics of the fungal order Sordariales.</title>
        <authorList>
            <person name="Hensen N."/>
            <person name="Bonometti L."/>
            <person name="Westerberg I."/>
            <person name="Brannstrom I.O."/>
            <person name="Guillou S."/>
            <person name="Cros-Aarteil S."/>
            <person name="Calhoun S."/>
            <person name="Haridas S."/>
            <person name="Kuo A."/>
            <person name="Mondo S."/>
            <person name="Pangilinan J."/>
            <person name="Riley R."/>
            <person name="LaButti K."/>
            <person name="Andreopoulos B."/>
            <person name="Lipzen A."/>
            <person name="Chen C."/>
            <person name="Yan M."/>
            <person name="Daum C."/>
            <person name="Ng V."/>
            <person name="Clum A."/>
            <person name="Steindorff A."/>
            <person name="Ohm R.A."/>
            <person name="Martin F."/>
            <person name="Silar P."/>
            <person name="Natvig D.O."/>
            <person name="Lalanne C."/>
            <person name="Gautier V."/>
            <person name="Ament-Velasquez S.L."/>
            <person name="Kruys A."/>
            <person name="Hutchinson M.I."/>
            <person name="Powell A.J."/>
            <person name="Barry K."/>
            <person name="Miller A.N."/>
            <person name="Grigoriev I.V."/>
            <person name="Debuchy R."/>
            <person name="Gladieux P."/>
            <person name="Hiltunen Thoren M."/>
            <person name="Johannesson H."/>
        </authorList>
    </citation>
    <scope>NUCLEOTIDE SEQUENCE</scope>
    <source>
        <strain evidence="2">PSN243</strain>
    </source>
</reference>
<proteinExistence type="predicted"/>
<protein>
    <submittedName>
        <fullName evidence="2">Uncharacterized protein</fullName>
    </submittedName>
</protein>
<evidence type="ECO:0000313" key="2">
    <source>
        <dbReference type="EMBL" id="KAK4441882.1"/>
    </source>
</evidence>
<dbReference type="EMBL" id="MU866055">
    <property type="protein sequence ID" value="KAK4441882.1"/>
    <property type="molecule type" value="Genomic_DNA"/>
</dbReference>
<sequence>MVPDSNVLQHFPPSRRAASHLTNAPGERGTTCGGGIAGDLPLDPEDGPTAGQKRQLVGFPLGAHQLAKLDAALRLKVEENIEYGRFSDFTIYLGCKNTKLQFMSSVEADASGSGAAGFKVVADRFREQWDKCFDAQLLPGDKVFVDVGKQTTAVDTGLPYDEGRGVAETFLYRNCCLEAVVHARERWLDSHVTAHEDDDDEPREDDPRVPYPALAYYPWAMTGEAGCITLTSNPGGLEAATGLVYSQYYNLVKAPFDAQKVYALQPPAYENLALDPLYVRQLAQHGRAVTINQQALRRAYLMSKKRAALSIRECGGRSYGVREEHRVTMTLFSSIYDVWDRVAAAATAAAASPNMPLPWFSIRTDDMMDFLKAQCNRHCFLFEHISTRTSLMFSLAETVVMVIALRCLRYCYGSSAMYREPLLFGDEWTQKEWTPQEVGAGLAERRRMGLAMCRSMVQHGFGWWKPGLFQWEMWRFKSPVTRMLLVGNLLVHAQYRRRWRAVRDVQNINVSMLQARLWYDDHQLATKPEAQAVWSEFLHCVALRQFDLDVWAKVHDEDASYPELLPAAEATRRRPPVFCWEVMKGMFYDRGREDRVPTHPHLITGNKTPSERLDPMRNIEILFRWNDKHPRKSWSAASYRVVTQLAHASINSYLGPVAADKWLADLLSLVLLTRWILPYSGQGRFIDCTKSAKTQTPPLIRRCKWFSTTLARP</sequence>
<keyword evidence="3" id="KW-1185">Reference proteome</keyword>
<dbReference type="AlphaFoldDB" id="A0AAV9G1C2"/>
<comment type="caution">
    <text evidence="2">The sequence shown here is derived from an EMBL/GenBank/DDBJ whole genome shotgun (WGS) entry which is preliminary data.</text>
</comment>
<feature type="non-terminal residue" evidence="2">
    <location>
        <position position="713"/>
    </location>
</feature>
<evidence type="ECO:0000256" key="1">
    <source>
        <dbReference type="SAM" id="MobiDB-lite"/>
    </source>
</evidence>
<feature type="region of interest" description="Disordered" evidence="1">
    <location>
        <begin position="1"/>
        <end position="50"/>
    </location>
</feature>
<name>A0AAV9G1C2_9PEZI</name>
<dbReference type="Proteomes" id="UP001321760">
    <property type="component" value="Unassembled WGS sequence"/>
</dbReference>